<evidence type="ECO:0000313" key="5">
    <source>
        <dbReference type="Proteomes" id="UP000054498"/>
    </source>
</evidence>
<organism evidence="4 5">
    <name type="scientific">Monoraphidium neglectum</name>
    <dbReference type="NCBI Taxonomy" id="145388"/>
    <lineage>
        <taxon>Eukaryota</taxon>
        <taxon>Viridiplantae</taxon>
        <taxon>Chlorophyta</taxon>
        <taxon>core chlorophytes</taxon>
        <taxon>Chlorophyceae</taxon>
        <taxon>CS clade</taxon>
        <taxon>Sphaeropleales</taxon>
        <taxon>Selenastraceae</taxon>
        <taxon>Monoraphidium</taxon>
    </lineage>
</organism>
<dbReference type="GO" id="GO:0003676">
    <property type="term" value="F:nucleic acid binding"/>
    <property type="evidence" value="ECO:0007669"/>
    <property type="project" value="InterPro"/>
</dbReference>
<dbReference type="GeneID" id="25730524"/>
<evidence type="ECO:0000256" key="3">
    <source>
        <dbReference type="ARBA" id="ARBA00022946"/>
    </source>
</evidence>
<dbReference type="Proteomes" id="UP000054498">
    <property type="component" value="Unassembled WGS sequence"/>
</dbReference>
<evidence type="ECO:0000313" key="4">
    <source>
        <dbReference type="EMBL" id="KIY94867.1"/>
    </source>
</evidence>
<dbReference type="InterPro" id="IPR038538">
    <property type="entry name" value="MTERF_sf"/>
</dbReference>
<keyword evidence="2" id="KW-0806">Transcription termination</keyword>
<keyword evidence="5" id="KW-1185">Reference proteome</keyword>
<dbReference type="Pfam" id="PF02536">
    <property type="entry name" value="mTERF"/>
    <property type="match status" value="1"/>
</dbReference>
<dbReference type="EMBL" id="KK103839">
    <property type="protein sequence ID" value="KIY94867.1"/>
    <property type="molecule type" value="Genomic_DNA"/>
</dbReference>
<accession>A0A0D2J4J8</accession>
<dbReference type="KEGG" id="mng:MNEG_13096"/>
<dbReference type="AlphaFoldDB" id="A0A0D2J4J8"/>
<keyword evidence="2" id="KW-0805">Transcription regulation</keyword>
<reference evidence="4 5" key="1">
    <citation type="journal article" date="2013" name="BMC Genomics">
        <title>Reconstruction of the lipid metabolism for the microalga Monoraphidium neglectum from its genome sequence reveals characteristics suitable for biofuel production.</title>
        <authorList>
            <person name="Bogen C."/>
            <person name="Al-Dilaimi A."/>
            <person name="Albersmeier A."/>
            <person name="Wichmann J."/>
            <person name="Grundmann M."/>
            <person name="Rupp O."/>
            <person name="Lauersen K.J."/>
            <person name="Blifernez-Klassen O."/>
            <person name="Kalinowski J."/>
            <person name="Goesmann A."/>
            <person name="Mussgnug J.H."/>
            <person name="Kruse O."/>
        </authorList>
    </citation>
    <scope>NUCLEOTIDE SEQUENCE [LARGE SCALE GENOMIC DNA]</scope>
    <source>
        <strain evidence="4 5">SAG 48.87</strain>
    </source>
</reference>
<evidence type="ECO:0000256" key="2">
    <source>
        <dbReference type="ARBA" id="ARBA00022472"/>
    </source>
</evidence>
<sequence>MHALCQLGKRTGEVAAVDALLEERPMLLQLQVHNWLDFLTAYGVRECDIMKLLLTTPDVIERSNVHSAGMVILAFKQLGWTDHHIASRLVPLYPRLLANSVDKDMQPVVEELARAGCSGQHLRLIAWEVPKIFSRHTFRRYLRQFQALGVYGLSRERCASSRMVHATMMLHPFG</sequence>
<gene>
    <name evidence="4" type="ORF">MNEG_13096</name>
</gene>
<dbReference type="GO" id="GO:0006353">
    <property type="term" value="P:DNA-templated transcription termination"/>
    <property type="evidence" value="ECO:0007669"/>
    <property type="project" value="UniProtKB-KW"/>
</dbReference>
<comment type="similarity">
    <text evidence="1">Belongs to the mTERF family.</text>
</comment>
<proteinExistence type="inferred from homology"/>
<protein>
    <submittedName>
        <fullName evidence="4">Uncharacterized protein</fullName>
    </submittedName>
</protein>
<dbReference type="Gene3D" id="1.25.70.10">
    <property type="entry name" value="Transcription termination factor 3, mitochondrial"/>
    <property type="match status" value="1"/>
</dbReference>
<evidence type="ECO:0000256" key="1">
    <source>
        <dbReference type="ARBA" id="ARBA00007692"/>
    </source>
</evidence>
<dbReference type="OrthoDB" id="540100at2759"/>
<keyword evidence="3" id="KW-0809">Transit peptide</keyword>
<keyword evidence="2" id="KW-0804">Transcription</keyword>
<dbReference type="RefSeq" id="XP_013893887.1">
    <property type="nucleotide sequence ID" value="XM_014038433.1"/>
</dbReference>
<dbReference type="InterPro" id="IPR003690">
    <property type="entry name" value="MTERF"/>
</dbReference>
<name>A0A0D2J4J8_9CHLO</name>